<dbReference type="RefSeq" id="WP_054554614.1">
    <property type="nucleotide sequence ID" value="NZ_LJTC01000016.1"/>
</dbReference>
<dbReference type="Gene3D" id="3.30.70.920">
    <property type="match status" value="1"/>
</dbReference>
<protein>
    <submittedName>
        <fullName evidence="5">Transcriptional regulator</fullName>
    </submittedName>
</protein>
<dbReference type="CDD" id="cd00090">
    <property type="entry name" value="HTH_ARSR"/>
    <property type="match status" value="1"/>
</dbReference>
<accession>A0A0P7DMZ1</accession>
<evidence type="ECO:0000256" key="3">
    <source>
        <dbReference type="ARBA" id="ARBA00023163"/>
    </source>
</evidence>
<dbReference type="Pfam" id="PF13404">
    <property type="entry name" value="HTH_AsnC-type"/>
    <property type="match status" value="1"/>
</dbReference>
<dbReference type="InterPro" id="IPR011008">
    <property type="entry name" value="Dimeric_a/b-barrel"/>
</dbReference>
<keyword evidence="1" id="KW-0805">Transcription regulation</keyword>
<evidence type="ECO:0000256" key="1">
    <source>
        <dbReference type="ARBA" id="ARBA00023015"/>
    </source>
</evidence>
<dbReference type="SUPFAM" id="SSF54909">
    <property type="entry name" value="Dimeric alpha+beta barrel"/>
    <property type="match status" value="1"/>
</dbReference>
<dbReference type="SUPFAM" id="SSF46785">
    <property type="entry name" value="Winged helix' DNA-binding domain"/>
    <property type="match status" value="1"/>
</dbReference>
<dbReference type="PRINTS" id="PR00033">
    <property type="entry name" value="HTHASNC"/>
</dbReference>
<dbReference type="Gene3D" id="1.10.10.10">
    <property type="entry name" value="Winged helix-like DNA-binding domain superfamily/Winged helix DNA-binding domain"/>
    <property type="match status" value="1"/>
</dbReference>
<dbReference type="InterPro" id="IPR019887">
    <property type="entry name" value="Tscrpt_reg_AsnC/Lrp_C"/>
</dbReference>
<evidence type="ECO:0000313" key="6">
    <source>
        <dbReference type="Proteomes" id="UP000050378"/>
    </source>
</evidence>
<dbReference type="InterPro" id="IPR019888">
    <property type="entry name" value="Tscrpt_reg_AsnC-like"/>
</dbReference>
<dbReference type="InterPro" id="IPR011991">
    <property type="entry name" value="ArsR-like_HTH"/>
</dbReference>
<dbReference type="Proteomes" id="UP000050378">
    <property type="component" value="Unassembled WGS sequence"/>
</dbReference>
<dbReference type="GO" id="GO:0005829">
    <property type="term" value="C:cytosol"/>
    <property type="evidence" value="ECO:0007669"/>
    <property type="project" value="TreeGrafter"/>
</dbReference>
<dbReference type="EMBL" id="LJTC01000016">
    <property type="protein sequence ID" value="KPM79658.1"/>
    <property type="molecule type" value="Genomic_DNA"/>
</dbReference>
<comment type="caution">
    <text evidence="5">The sequence shown here is derived from an EMBL/GenBank/DDBJ whole genome shotgun (WGS) entry which is preliminary data.</text>
</comment>
<dbReference type="Pfam" id="PF01037">
    <property type="entry name" value="AsnC_trans_reg"/>
    <property type="match status" value="1"/>
</dbReference>
<dbReference type="InterPro" id="IPR036388">
    <property type="entry name" value="WH-like_DNA-bd_sf"/>
</dbReference>
<evidence type="ECO:0000256" key="2">
    <source>
        <dbReference type="ARBA" id="ARBA00023125"/>
    </source>
</evidence>
<dbReference type="GO" id="GO:0006355">
    <property type="term" value="P:regulation of DNA-templated transcription"/>
    <property type="evidence" value="ECO:0007669"/>
    <property type="project" value="UniProtKB-ARBA"/>
</dbReference>
<keyword evidence="2" id="KW-0238">DNA-binding</keyword>
<dbReference type="GO" id="GO:0043565">
    <property type="term" value="F:sequence-specific DNA binding"/>
    <property type="evidence" value="ECO:0007669"/>
    <property type="project" value="InterPro"/>
</dbReference>
<dbReference type="PANTHER" id="PTHR30154:SF34">
    <property type="entry name" value="TRANSCRIPTIONAL REGULATOR AZLB"/>
    <property type="match status" value="1"/>
</dbReference>
<organism evidence="5 6">
    <name type="scientific">Pseudoalteromonas lipolytica</name>
    <dbReference type="NCBI Taxonomy" id="570156"/>
    <lineage>
        <taxon>Bacteria</taxon>
        <taxon>Pseudomonadati</taxon>
        <taxon>Pseudomonadota</taxon>
        <taxon>Gammaproteobacteria</taxon>
        <taxon>Alteromonadales</taxon>
        <taxon>Pseudoalteromonadaceae</taxon>
        <taxon>Pseudoalteromonas</taxon>
    </lineage>
</organism>
<dbReference type="OrthoDB" id="166264at2"/>
<sequence length="153" mass="16948">MKLDKKDQQLLNALQDNARTSVSELAQSVSLSDTPCLRRIKKLESANVISGYHAAINPKAVDLNVSVYAFVRLNQNSVAAAEQFEQQVEKLEHVLECSVISGSYDYLLKIVAADLESYESFVKHKLGSIDCIANIESTVVLKQAFTKRHLPLA</sequence>
<dbReference type="PROSITE" id="PS50956">
    <property type="entry name" value="HTH_ASNC_2"/>
    <property type="match status" value="1"/>
</dbReference>
<dbReference type="PANTHER" id="PTHR30154">
    <property type="entry name" value="LEUCINE-RESPONSIVE REGULATORY PROTEIN"/>
    <property type="match status" value="1"/>
</dbReference>
<dbReference type="AlphaFoldDB" id="A0A0P7DMZ1"/>
<dbReference type="InterPro" id="IPR036390">
    <property type="entry name" value="WH_DNA-bd_sf"/>
</dbReference>
<gene>
    <name evidence="5" type="ORF">AOG27_19225</name>
</gene>
<dbReference type="STRING" id="570156.AOG27_19225"/>
<dbReference type="SMART" id="SM00344">
    <property type="entry name" value="HTH_ASNC"/>
    <property type="match status" value="1"/>
</dbReference>
<dbReference type="InterPro" id="IPR000485">
    <property type="entry name" value="AsnC-type_HTH_dom"/>
</dbReference>
<feature type="domain" description="HTH asnC-type" evidence="4">
    <location>
        <begin position="3"/>
        <end position="64"/>
    </location>
</feature>
<dbReference type="GO" id="GO:0043200">
    <property type="term" value="P:response to amino acid"/>
    <property type="evidence" value="ECO:0007669"/>
    <property type="project" value="TreeGrafter"/>
</dbReference>
<name>A0A0P7DMZ1_9GAMM</name>
<keyword evidence="3" id="KW-0804">Transcription</keyword>
<evidence type="ECO:0000313" key="5">
    <source>
        <dbReference type="EMBL" id="KPM79658.1"/>
    </source>
</evidence>
<evidence type="ECO:0000259" key="4">
    <source>
        <dbReference type="PROSITE" id="PS50956"/>
    </source>
</evidence>
<dbReference type="PATRIC" id="fig|570156.3.peg.1771"/>
<proteinExistence type="predicted"/>
<reference evidence="5 6" key="1">
    <citation type="submission" date="2015-09" db="EMBL/GenBank/DDBJ databases">
        <title>Draft Genome Sequence of Pseudoalteromonas lipolytica UCD-48B.</title>
        <authorList>
            <person name="Krusor M."/>
            <person name="Coil D.A."/>
            <person name="Lang J.M."/>
            <person name="Eisen J.A."/>
            <person name="Alexiev A."/>
        </authorList>
    </citation>
    <scope>NUCLEOTIDE SEQUENCE [LARGE SCALE GENOMIC DNA]</scope>
    <source>
        <strain evidence="5 6">UCD-48B</strain>
    </source>
</reference>